<organism evidence="1 2">
    <name type="scientific">Amazona collaria</name>
    <name type="common">yellow-billed parrot</name>
    <dbReference type="NCBI Taxonomy" id="241587"/>
    <lineage>
        <taxon>Eukaryota</taxon>
        <taxon>Metazoa</taxon>
        <taxon>Chordata</taxon>
        <taxon>Craniata</taxon>
        <taxon>Vertebrata</taxon>
        <taxon>Euteleostomi</taxon>
        <taxon>Archelosauria</taxon>
        <taxon>Archosauria</taxon>
        <taxon>Dinosauria</taxon>
        <taxon>Saurischia</taxon>
        <taxon>Theropoda</taxon>
        <taxon>Coelurosauria</taxon>
        <taxon>Aves</taxon>
        <taxon>Neognathae</taxon>
        <taxon>Neoaves</taxon>
        <taxon>Telluraves</taxon>
        <taxon>Australaves</taxon>
        <taxon>Psittaciformes</taxon>
        <taxon>Psittacidae</taxon>
        <taxon>Amazona</taxon>
    </lineage>
</organism>
<dbReference type="Ensembl" id="ENSACOT00000021598.1">
    <property type="protein sequence ID" value="ENSACOP00000020847.1"/>
    <property type="gene ID" value="ENSACOG00000014336.1"/>
</dbReference>
<reference evidence="1" key="2">
    <citation type="submission" date="2025-09" db="UniProtKB">
        <authorList>
            <consortium name="Ensembl"/>
        </authorList>
    </citation>
    <scope>IDENTIFICATION</scope>
</reference>
<dbReference type="InterPro" id="IPR052815">
    <property type="entry name" value="PDCD2-like_regulator"/>
</dbReference>
<keyword evidence="2" id="KW-1185">Reference proteome</keyword>
<sequence>MAFLPSSVSTEPHNLSVELGTAPVYTCERSCWPTNHQTRLEEFIFVQEDPDKRLFK</sequence>
<dbReference type="GO" id="GO:0006915">
    <property type="term" value="P:apoptotic process"/>
    <property type="evidence" value="ECO:0007669"/>
    <property type="project" value="TreeGrafter"/>
</dbReference>
<dbReference type="Proteomes" id="UP000694522">
    <property type="component" value="Unplaced"/>
</dbReference>
<dbReference type="PANTHER" id="PTHR46421">
    <property type="entry name" value="PROGRAMMED CELL DEATH PROTEIN 2-LIKE"/>
    <property type="match status" value="1"/>
</dbReference>
<accession>A0A8B9GBA4</accession>
<reference evidence="1" key="1">
    <citation type="submission" date="2025-08" db="UniProtKB">
        <authorList>
            <consortium name="Ensembl"/>
        </authorList>
    </citation>
    <scope>IDENTIFICATION</scope>
</reference>
<evidence type="ECO:0000313" key="1">
    <source>
        <dbReference type="Ensembl" id="ENSACOP00000020847.1"/>
    </source>
</evidence>
<dbReference type="AlphaFoldDB" id="A0A8B9GBA4"/>
<proteinExistence type="predicted"/>
<evidence type="ECO:0000313" key="2">
    <source>
        <dbReference type="Proteomes" id="UP000694522"/>
    </source>
</evidence>
<name>A0A8B9GBA4_9PSIT</name>
<dbReference type="PANTHER" id="PTHR46421:SF1">
    <property type="entry name" value="PROGRAMMED CELL DEATH PROTEIN 2-LIKE"/>
    <property type="match status" value="1"/>
</dbReference>
<protein>
    <submittedName>
        <fullName evidence="1">Uncharacterized protein</fullName>
    </submittedName>
</protein>